<evidence type="ECO:0000313" key="1">
    <source>
        <dbReference type="Proteomes" id="UP000887577"/>
    </source>
</evidence>
<reference evidence="2" key="1">
    <citation type="submission" date="2022-11" db="UniProtKB">
        <authorList>
            <consortium name="WormBaseParasite"/>
        </authorList>
    </citation>
    <scope>IDENTIFICATION</scope>
</reference>
<keyword evidence="1" id="KW-1185">Reference proteome</keyword>
<sequence>MKNWSREFIDGMIKTAKRNPADVPRYYEGESLAVHAATKHYNIKGQIGAVIGSHNPWAEAFVLANGAKHVTNIEYQKTFIDHPQMDFLYALDLPSLREK</sequence>
<organism evidence="1 2">
    <name type="scientific">Panagrolaimus superbus</name>
    <dbReference type="NCBI Taxonomy" id="310955"/>
    <lineage>
        <taxon>Eukaryota</taxon>
        <taxon>Metazoa</taxon>
        <taxon>Ecdysozoa</taxon>
        <taxon>Nematoda</taxon>
        <taxon>Chromadorea</taxon>
        <taxon>Rhabditida</taxon>
        <taxon>Tylenchina</taxon>
        <taxon>Panagrolaimomorpha</taxon>
        <taxon>Panagrolaimoidea</taxon>
        <taxon>Panagrolaimidae</taxon>
        <taxon>Panagrolaimus</taxon>
    </lineage>
</organism>
<dbReference type="WBParaSite" id="PSU_v2.g719.t1">
    <property type="protein sequence ID" value="PSU_v2.g719.t1"/>
    <property type="gene ID" value="PSU_v2.g719"/>
</dbReference>
<accession>A0A914Z5L4</accession>
<dbReference type="AlphaFoldDB" id="A0A914Z5L4"/>
<evidence type="ECO:0000313" key="2">
    <source>
        <dbReference type="WBParaSite" id="PSU_v2.g719.t1"/>
    </source>
</evidence>
<dbReference type="Proteomes" id="UP000887577">
    <property type="component" value="Unplaced"/>
</dbReference>
<protein>
    <submittedName>
        <fullName evidence="2">Uncharacterized protein</fullName>
    </submittedName>
</protein>
<name>A0A914Z5L4_9BILA</name>
<proteinExistence type="predicted"/>